<dbReference type="GO" id="GO:0008270">
    <property type="term" value="F:zinc ion binding"/>
    <property type="evidence" value="ECO:0007669"/>
    <property type="project" value="InterPro"/>
</dbReference>
<dbReference type="Pfam" id="PF00172">
    <property type="entry name" value="Zn_clus"/>
    <property type="match status" value="1"/>
</dbReference>
<feature type="compositionally biased region" description="Acidic residues" evidence="3">
    <location>
        <begin position="223"/>
        <end position="237"/>
    </location>
</feature>
<dbReference type="AlphaFoldDB" id="A0A8H7I930"/>
<comment type="subcellular location">
    <subcellularLocation>
        <location evidence="1">Nucleus</location>
    </subcellularLocation>
</comment>
<dbReference type="InterPro" id="IPR021858">
    <property type="entry name" value="Fun_TF"/>
</dbReference>
<gene>
    <name evidence="5" type="ORF">RHS01_07979</name>
</gene>
<name>A0A8H7I930_9AGAM</name>
<feature type="region of interest" description="Disordered" evidence="3">
    <location>
        <begin position="133"/>
        <end position="251"/>
    </location>
</feature>
<dbReference type="PROSITE" id="PS00463">
    <property type="entry name" value="ZN2_CY6_FUNGAL_1"/>
    <property type="match status" value="1"/>
</dbReference>
<dbReference type="EMBL" id="JACYCF010000016">
    <property type="protein sequence ID" value="KAF8752113.1"/>
    <property type="molecule type" value="Genomic_DNA"/>
</dbReference>
<evidence type="ECO:0000256" key="1">
    <source>
        <dbReference type="ARBA" id="ARBA00004123"/>
    </source>
</evidence>
<sequence length="579" mass="63934">MTIRSTARSSTGCYTCKRRKKKCDEQKPRCLRCTSGGYQCGGYPTFENRIRQVTFGPAANTGPKQSSNGPGPSTSTIAPVFSPNREFELAALSNLSDGASSGLSEGYRAPIRDFQPNSRTPVVESVIRLTAIPEPSISTEQPSLEPPLGSSSSLPSSSRPLRDSSITDSDSSIASTSEQTSLPNSVFSLAHPDGQSPKLAETGPNSKPIGLPDGPSWPSILWGEDEDSAANDDDDDPEGIRAIICRSPTPDPNTRSNALPFVLQAYAHWVKFVAFEPLKVASMIREGVFMQLQAHLNNVPELGHREMSIVGMLRTQAHQHIEDFHSEGPAVERARDMQNAHRVLDSMMESCYSTTNALQVRCQVHTETYAQLLKGDYGLRWLHGAPDHFIVLVAWINALYEEYGTNVDPMYITEIESQTRSTNIKMDPASEAILLVLRLAVQECWRQAVLVYLYTILCGAQADDPRVMRAVRSFVYIFDGVKPGRNPDSFLSIPIMTVGCFAHREHDRKIIRQRLLGLRESSNCGTTCYECLGVLEDVWARTRAEDRPAVWSDLRFVVGKLPGVQARAQLELVLGLCNF</sequence>
<dbReference type="InterPro" id="IPR036864">
    <property type="entry name" value="Zn2-C6_fun-type_DNA-bd_sf"/>
</dbReference>
<evidence type="ECO:0000256" key="2">
    <source>
        <dbReference type="ARBA" id="ARBA00023242"/>
    </source>
</evidence>
<keyword evidence="5" id="KW-0808">Transferase</keyword>
<organism evidence="5 6">
    <name type="scientific">Rhizoctonia solani</name>
    <dbReference type="NCBI Taxonomy" id="456999"/>
    <lineage>
        <taxon>Eukaryota</taxon>
        <taxon>Fungi</taxon>
        <taxon>Dikarya</taxon>
        <taxon>Basidiomycota</taxon>
        <taxon>Agaricomycotina</taxon>
        <taxon>Agaricomycetes</taxon>
        <taxon>Cantharellales</taxon>
        <taxon>Ceratobasidiaceae</taxon>
        <taxon>Rhizoctonia</taxon>
    </lineage>
</organism>
<feature type="region of interest" description="Disordered" evidence="3">
    <location>
        <begin position="56"/>
        <end position="79"/>
    </location>
</feature>
<dbReference type="Gene3D" id="4.10.240.10">
    <property type="entry name" value="Zn(2)-C6 fungal-type DNA-binding domain"/>
    <property type="match status" value="1"/>
</dbReference>
<evidence type="ECO:0000313" key="5">
    <source>
        <dbReference type="EMBL" id="KAF8752113.1"/>
    </source>
</evidence>
<dbReference type="GO" id="GO:0005634">
    <property type="term" value="C:nucleus"/>
    <property type="evidence" value="ECO:0007669"/>
    <property type="project" value="UniProtKB-SubCell"/>
</dbReference>
<comment type="caution">
    <text evidence="5">The sequence shown here is derived from an EMBL/GenBank/DDBJ whole genome shotgun (WGS) entry which is preliminary data.</text>
</comment>
<feature type="compositionally biased region" description="Low complexity" evidence="3">
    <location>
        <begin position="142"/>
        <end position="181"/>
    </location>
</feature>
<feature type="compositionally biased region" description="Polar residues" evidence="3">
    <location>
        <begin position="62"/>
        <end position="77"/>
    </location>
</feature>
<keyword evidence="2" id="KW-0539">Nucleus</keyword>
<dbReference type="GO" id="GO:0016740">
    <property type="term" value="F:transferase activity"/>
    <property type="evidence" value="ECO:0007669"/>
    <property type="project" value="UniProtKB-KW"/>
</dbReference>
<evidence type="ECO:0000259" key="4">
    <source>
        <dbReference type="PROSITE" id="PS50048"/>
    </source>
</evidence>
<dbReference type="InterPro" id="IPR001138">
    <property type="entry name" value="Zn2Cys6_DnaBD"/>
</dbReference>
<dbReference type="CDD" id="cd00067">
    <property type="entry name" value="GAL4"/>
    <property type="match status" value="1"/>
</dbReference>
<dbReference type="Pfam" id="PF11951">
    <property type="entry name" value="Fungal_trans_2"/>
    <property type="match status" value="1"/>
</dbReference>
<reference evidence="5" key="1">
    <citation type="submission" date="2020-09" db="EMBL/GenBank/DDBJ databases">
        <title>Comparative genome analyses of four rice-infecting Rhizoctonia solani isolates reveal extensive enrichment of homogalacturonan modification genes.</title>
        <authorList>
            <person name="Lee D.-Y."/>
            <person name="Jeon J."/>
            <person name="Kim K.-T."/>
            <person name="Cheong K."/>
            <person name="Song H."/>
            <person name="Choi G."/>
            <person name="Ko J."/>
            <person name="Opiyo S.O."/>
            <person name="Zuo S."/>
            <person name="Madhav S."/>
            <person name="Lee Y.-H."/>
            <person name="Wang G.-L."/>
        </authorList>
    </citation>
    <scope>NUCLEOTIDE SEQUENCE</scope>
    <source>
        <strain evidence="5">AG1-IA B2</strain>
    </source>
</reference>
<dbReference type="SMART" id="SM00066">
    <property type="entry name" value="GAL4"/>
    <property type="match status" value="1"/>
</dbReference>
<dbReference type="PANTHER" id="PTHR37534:SF46">
    <property type="entry name" value="ZN(II)2CYS6 TRANSCRIPTION FACTOR (EUROFUNG)"/>
    <property type="match status" value="1"/>
</dbReference>
<dbReference type="PANTHER" id="PTHR37534">
    <property type="entry name" value="TRANSCRIPTIONAL ACTIVATOR PROTEIN UGA3"/>
    <property type="match status" value="1"/>
</dbReference>
<protein>
    <submittedName>
        <fullName evidence="5">Bacterial transferase hexapeptide</fullName>
    </submittedName>
</protein>
<dbReference type="Proteomes" id="UP000614334">
    <property type="component" value="Unassembled WGS sequence"/>
</dbReference>
<evidence type="ECO:0000256" key="3">
    <source>
        <dbReference type="SAM" id="MobiDB-lite"/>
    </source>
</evidence>
<proteinExistence type="predicted"/>
<feature type="domain" description="Zn(2)-C6 fungal-type" evidence="4">
    <location>
        <begin position="12"/>
        <end position="40"/>
    </location>
</feature>
<dbReference type="SUPFAM" id="SSF57701">
    <property type="entry name" value="Zn2/Cys6 DNA-binding domain"/>
    <property type="match status" value="1"/>
</dbReference>
<accession>A0A8H7I930</accession>
<evidence type="ECO:0000313" key="6">
    <source>
        <dbReference type="Proteomes" id="UP000614334"/>
    </source>
</evidence>
<dbReference type="GO" id="GO:0000981">
    <property type="term" value="F:DNA-binding transcription factor activity, RNA polymerase II-specific"/>
    <property type="evidence" value="ECO:0007669"/>
    <property type="project" value="InterPro"/>
</dbReference>
<dbReference type="PROSITE" id="PS50048">
    <property type="entry name" value="ZN2_CY6_FUNGAL_2"/>
    <property type="match status" value="1"/>
</dbReference>